<organism evidence="5 6">
    <name type="scientific">Acrocarpospora macrocephala</name>
    <dbReference type="NCBI Taxonomy" id="150177"/>
    <lineage>
        <taxon>Bacteria</taxon>
        <taxon>Bacillati</taxon>
        <taxon>Actinomycetota</taxon>
        <taxon>Actinomycetes</taxon>
        <taxon>Streptosporangiales</taxon>
        <taxon>Streptosporangiaceae</taxon>
        <taxon>Acrocarpospora</taxon>
    </lineage>
</organism>
<dbReference type="AlphaFoldDB" id="A0A5M3X183"/>
<evidence type="ECO:0000313" key="5">
    <source>
        <dbReference type="EMBL" id="GES14436.1"/>
    </source>
</evidence>
<proteinExistence type="inferred from homology"/>
<sequence length="432" mass="45785">MTSYVSTRRRGHPGRWLAIAMTAALMATACGTDDTPADGPVTVNVLIPDSSSNIVDPAYKVLNPEFTKRTGTSVTFVKSGGDYGAVEERILAARIAGNLPDAAIISSASIRTYVDAKLAQPFDSLMKADTSYDPTTAEPSLLKFGARDGKTYALPLTASWVVMYYNTEIFKKAGLNPDDPPETLTELGAAARKIVDSGAAKHGLAFRLSDDPNMWRLQNVVASGGGSLMNDDESEPTFDDPALLGLVRFLADLAKDGVIAHYDAESMSEAYYRGDVGIVYDASSGARTHAKSANFDYRIAPYPIPDGGRRILSAGGASIVMFTDDPVRQQAVWEAVRELVGPAGGAAYLEEQGGGVLVLDAAANKSKAKEHAELALKPEDVADFAPMVQFPGRSAQEIWTILGEQILAVLQSGKDPATALADAEAAAKPLLP</sequence>
<evidence type="ECO:0000256" key="2">
    <source>
        <dbReference type="ARBA" id="ARBA00022448"/>
    </source>
</evidence>
<keyword evidence="3 4" id="KW-0732">Signal</keyword>
<dbReference type="InterPro" id="IPR006061">
    <property type="entry name" value="SBP_1_CS"/>
</dbReference>
<dbReference type="PANTHER" id="PTHR43649">
    <property type="entry name" value="ARABINOSE-BINDING PROTEIN-RELATED"/>
    <property type="match status" value="1"/>
</dbReference>
<dbReference type="Gene3D" id="3.40.190.10">
    <property type="entry name" value="Periplasmic binding protein-like II"/>
    <property type="match status" value="1"/>
</dbReference>
<accession>A0A5M3X183</accession>
<dbReference type="PROSITE" id="PS01037">
    <property type="entry name" value="SBP_BACTERIAL_1"/>
    <property type="match status" value="1"/>
</dbReference>
<protein>
    <submittedName>
        <fullName evidence="5">ABC transporter substrate-binding protein</fullName>
    </submittedName>
</protein>
<dbReference type="OrthoDB" id="358201at2"/>
<keyword evidence="2" id="KW-0813">Transport</keyword>
<evidence type="ECO:0000256" key="1">
    <source>
        <dbReference type="ARBA" id="ARBA00008520"/>
    </source>
</evidence>
<dbReference type="InterPro" id="IPR006059">
    <property type="entry name" value="SBP"/>
</dbReference>
<dbReference type="Proteomes" id="UP000331127">
    <property type="component" value="Unassembled WGS sequence"/>
</dbReference>
<feature type="signal peptide" evidence="4">
    <location>
        <begin position="1"/>
        <end position="29"/>
    </location>
</feature>
<name>A0A5M3X183_9ACTN</name>
<dbReference type="InterPro" id="IPR050490">
    <property type="entry name" value="Bact_solute-bd_prot1"/>
</dbReference>
<gene>
    <name evidence="5" type="ORF">Amac_080330</name>
</gene>
<evidence type="ECO:0000313" key="6">
    <source>
        <dbReference type="Proteomes" id="UP000331127"/>
    </source>
</evidence>
<evidence type="ECO:0000256" key="3">
    <source>
        <dbReference type="ARBA" id="ARBA00022729"/>
    </source>
</evidence>
<dbReference type="GO" id="GO:0055085">
    <property type="term" value="P:transmembrane transport"/>
    <property type="evidence" value="ECO:0007669"/>
    <property type="project" value="InterPro"/>
</dbReference>
<dbReference type="PANTHER" id="PTHR43649:SF12">
    <property type="entry name" value="DIACETYLCHITOBIOSE BINDING PROTEIN DASA"/>
    <property type="match status" value="1"/>
</dbReference>
<keyword evidence="6" id="KW-1185">Reference proteome</keyword>
<comment type="caution">
    <text evidence="5">The sequence shown here is derived from an EMBL/GenBank/DDBJ whole genome shotgun (WGS) entry which is preliminary data.</text>
</comment>
<reference evidence="5 6" key="1">
    <citation type="submission" date="2019-10" db="EMBL/GenBank/DDBJ databases">
        <title>Whole genome shotgun sequence of Acrocarpospora macrocephala NBRC 16266.</title>
        <authorList>
            <person name="Ichikawa N."/>
            <person name="Kimura A."/>
            <person name="Kitahashi Y."/>
            <person name="Komaki H."/>
            <person name="Oguchi A."/>
        </authorList>
    </citation>
    <scope>NUCLEOTIDE SEQUENCE [LARGE SCALE GENOMIC DNA]</scope>
    <source>
        <strain evidence="5 6">NBRC 16266</strain>
    </source>
</reference>
<dbReference type="RefSeq" id="WP_155359615.1">
    <property type="nucleotide sequence ID" value="NZ_BAAAHL010000036.1"/>
</dbReference>
<feature type="chain" id="PRO_5024379253" evidence="4">
    <location>
        <begin position="30"/>
        <end position="432"/>
    </location>
</feature>
<dbReference type="Pfam" id="PF13416">
    <property type="entry name" value="SBP_bac_8"/>
    <property type="match status" value="1"/>
</dbReference>
<evidence type="ECO:0000256" key="4">
    <source>
        <dbReference type="SAM" id="SignalP"/>
    </source>
</evidence>
<dbReference type="SUPFAM" id="SSF53850">
    <property type="entry name" value="Periplasmic binding protein-like II"/>
    <property type="match status" value="1"/>
</dbReference>
<dbReference type="EMBL" id="BLAE01000059">
    <property type="protein sequence ID" value="GES14436.1"/>
    <property type="molecule type" value="Genomic_DNA"/>
</dbReference>
<comment type="similarity">
    <text evidence="1">Belongs to the bacterial solute-binding protein 1 family.</text>
</comment>